<evidence type="ECO:0000259" key="7">
    <source>
        <dbReference type="PROSITE" id="PS51012"/>
    </source>
</evidence>
<keyword evidence="2 6" id="KW-0812">Transmembrane</keyword>
<keyword evidence="5" id="KW-0046">Antibiotic resistance</keyword>
<dbReference type="AlphaFoldDB" id="A0A6N9YTU8"/>
<evidence type="ECO:0000256" key="6">
    <source>
        <dbReference type="RuleBase" id="RU361157"/>
    </source>
</evidence>
<dbReference type="PANTHER" id="PTHR43027:SF2">
    <property type="entry name" value="TRANSPORT PERMEASE PROTEIN"/>
    <property type="match status" value="1"/>
</dbReference>
<dbReference type="RefSeq" id="WP_163821142.1">
    <property type="nucleotide sequence ID" value="NZ_JAAGOB010000019.1"/>
</dbReference>
<feature type="transmembrane region" description="Helical" evidence="6">
    <location>
        <begin position="159"/>
        <end position="179"/>
    </location>
</feature>
<keyword evidence="6" id="KW-1003">Cell membrane</keyword>
<keyword evidence="9" id="KW-1185">Reference proteome</keyword>
<dbReference type="InterPro" id="IPR000412">
    <property type="entry name" value="ABC_2_transport"/>
</dbReference>
<dbReference type="Pfam" id="PF01061">
    <property type="entry name" value="ABC2_membrane"/>
    <property type="match status" value="1"/>
</dbReference>
<dbReference type="PANTHER" id="PTHR43027">
    <property type="entry name" value="DOXORUBICIN RESISTANCE ABC TRANSPORTER PERMEASE PROTEIN DRRC-RELATED"/>
    <property type="match status" value="1"/>
</dbReference>
<feature type="transmembrane region" description="Helical" evidence="6">
    <location>
        <begin position="77"/>
        <end position="101"/>
    </location>
</feature>
<comment type="similarity">
    <text evidence="6">Belongs to the ABC-2 integral membrane protein family.</text>
</comment>
<dbReference type="GO" id="GO:0046677">
    <property type="term" value="P:response to antibiotic"/>
    <property type="evidence" value="ECO:0007669"/>
    <property type="project" value="UniProtKB-KW"/>
</dbReference>
<dbReference type="PROSITE" id="PS51012">
    <property type="entry name" value="ABC_TM2"/>
    <property type="match status" value="1"/>
</dbReference>
<dbReference type="InterPro" id="IPR052902">
    <property type="entry name" value="ABC-2_transporter"/>
</dbReference>
<feature type="transmembrane region" description="Helical" evidence="6">
    <location>
        <begin position="244"/>
        <end position="264"/>
    </location>
</feature>
<evidence type="ECO:0000313" key="8">
    <source>
        <dbReference type="EMBL" id="NED98357.1"/>
    </source>
</evidence>
<feature type="transmembrane region" description="Helical" evidence="6">
    <location>
        <begin position="186"/>
        <end position="205"/>
    </location>
</feature>
<gene>
    <name evidence="8" type="ORF">G1H11_23940</name>
</gene>
<comment type="caution">
    <text evidence="8">The sequence shown here is derived from an EMBL/GenBank/DDBJ whole genome shotgun (WGS) entry which is preliminary data.</text>
</comment>
<accession>A0A6N9YTU8</accession>
<protein>
    <recommendedName>
        <fullName evidence="6">Transport permease protein</fullName>
    </recommendedName>
</protein>
<comment type="subcellular location">
    <subcellularLocation>
        <location evidence="6">Cell membrane</location>
        <topology evidence="6">Multi-pass membrane protein</topology>
    </subcellularLocation>
    <subcellularLocation>
        <location evidence="1">Membrane</location>
        <topology evidence="1">Multi-pass membrane protein</topology>
    </subcellularLocation>
</comment>
<dbReference type="PIRSF" id="PIRSF006648">
    <property type="entry name" value="DrrB"/>
    <property type="match status" value="1"/>
</dbReference>
<sequence>MSTTASGPHFPASAPAAWRRRAVVKITMAEAKIMLRDVAAVFFAFVFPALLLIALGAGMPGFQDEAEELGGLRPVDVYGPVVIGLAIATTAFTVLPAYLALYRETGVLRRLAVTPASPAMLLAGQLVVNVLLATIGSIIALLAAVVLFDVELPGNPAGLALAFVLSTVASFSLGLVIAAVAKNGRVASGIGMVVYFPMLFFAGVWTPGDTMPDGARAVADFTPLGAATEAMADAWVHGDWPSTLHLLVLAGWAVVGGFAAARLFRWE</sequence>
<organism evidence="8 9">
    <name type="scientific">Phytoactinopolyspora alkaliphila</name>
    <dbReference type="NCBI Taxonomy" id="1783498"/>
    <lineage>
        <taxon>Bacteria</taxon>
        <taxon>Bacillati</taxon>
        <taxon>Actinomycetota</taxon>
        <taxon>Actinomycetes</taxon>
        <taxon>Jiangellales</taxon>
        <taxon>Jiangellaceae</taxon>
        <taxon>Phytoactinopolyspora</taxon>
    </lineage>
</organism>
<proteinExistence type="inferred from homology"/>
<evidence type="ECO:0000256" key="4">
    <source>
        <dbReference type="ARBA" id="ARBA00023136"/>
    </source>
</evidence>
<dbReference type="Proteomes" id="UP000469185">
    <property type="component" value="Unassembled WGS sequence"/>
</dbReference>
<feature type="transmembrane region" description="Helical" evidence="6">
    <location>
        <begin position="122"/>
        <end position="147"/>
    </location>
</feature>
<keyword evidence="6" id="KW-0813">Transport</keyword>
<name>A0A6N9YTU8_9ACTN</name>
<dbReference type="InterPro" id="IPR013525">
    <property type="entry name" value="ABC2_TM"/>
</dbReference>
<evidence type="ECO:0000256" key="1">
    <source>
        <dbReference type="ARBA" id="ARBA00004141"/>
    </source>
</evidence>
<reference evidence="8 9" key="1">
    <citation type="submission" date="2020-02" db="EMBL/GenBank/DDBJ databases">
        <authorList>
            <person name="Li X.-J."/>
            <person name="Feng X.-M."/>
        </authorList>
    </citation>
    <scope>NUCLEOTIDE SEQUENCE [LARGE SCALE GENOMIC DNA]</scope>
    <source>
        <strain evidence="8 9">CGMCC 4.7225</strain>
    </source>
</reference>
<evidence type="ECO:0000313" key="9">
    <source>
        <dbReference type="Proteomes" id="UP000469185"/>
    </source>
</evidence>
<dbReference type="EMBL" id="JAAGOB010000019">
    <property type="protein sequence ID" value="NED98357.1"/>
    <property type="molecule type" value="Genomic_DNA"/>
</dbReference>
<keyword evidence="4 6" id="KW-0472">Membrane</keyword>
<evidence type="ECO:0000256" key="2">
    <source>
        <dbReference type="ARBA" id="ARBA00022692"/>
    </source>
</evidence>
<dbReference type="GO" id="GO:0140359">
    <property type="term" value="F:ABC-type transporter activity"/>
    <property type="evidence" value="ECO:0007669"/>
    <property type="project" value="InterPro"/>
</dbReference>
<dbReference type="GO" id="GO:0043190">
    <property type="term" value="C:ATP-binding cassette (ABC) transporter complex"/>
    <property type="evidence" value="ECO:0007669"/>
    <property type="project" value="InterPro"/>
</dbReference>
<evidence type="ECO:0000256" key="5">
    <source>
        <dbReference type="ARBA" id="ARBA00023251"/>
    </source>
</evidence>
<dbReference type="PRINTS" id="PR00164">
    <property type="entry name" value="ABC2TRNSPORT"/>
</dbReference>
<feature type="domain" description="ABC transmembrane type-2" evidence="7">
    <location>
        <begin position="39"/>
        <end position="267"/>
    </location>
</feature>
<dbReference type="InterPro" id="IPR047817">
    <property type="entry name" value="ABC2_TM_bact-type"/>
</dbReference>
<feature type="transmembrane region" description="Helical" evidence="6">
    <location>
        <begin position="38"/>
        <end position="57"/>
    </location>
</feature>
<evidence type="ECO:0000256" key="3">
    <source>
        <dbReference type="ARBA" id="ARBA00022989"/>
    </source>
</evidence>
<keyword evidence="3 6" id="KW-1133">Transmembrane helix</keyword>